<dbReference type="AlphaFoldDB" id="I3SWJ2"/>
<evidence type="ECO:0000313" key="1">
    <source>
        <dbReference type="EMBL" id="AFK44634.1"/>
    </source>
</evidence>
<sequence length="71" mass="7997">MTNFIGCLNILTWRQFSQLCSSSEYSFHVITNFNVANAVPNHHQPIKQFSKFGSTSLGHASLHLSRICNSQ</sequence>
<name>I3SWJ2_MEDTR</name>
<organism evidence="1">
    <name type="scientific">Medicago truncatula</name>
    <name type="common">Barrel medic</name>
    <name type="synonym">Medicago tribuloides</name>
    <dbReference type="NCBI Taxonomy" id="3880"/>
    <lineage>
        <taxon>Eukaryota</taxon>
        <taxon>Viridiplantae</taxon>
        <taxon>Streptophyta</taxon>
        <taxon>Embryophyta</taxon>
        <taxon>Tracheophyta</taxon>
        <taxon>Spermatophyta</taxon>
        <taxon>Magnoliopsida</taxon>
        <taxon>eudicotyledons</taxon>
        <taxon>Gunneridae</taxon>
        <taxon>Pentapetalae</taxon>
        <taxon>rosids</taxon>
        <taxon>fabids</taxon>
        <taxon>Fabales</taxon>
        <taxon>Fabaceae</taxon>
        <taxon>Papilionoideae</taxon>
        <taxon>50 kb inversion clade</taxon>
        <taxon>NPAAA clade</taxon>
        <taxon>Hologalegina</taxon>
        <taxon>IRL clade</taxon>
        <taxon>Trifolieae</taxon>
        <taxon>Medicago</taxon>
    </lineage>
</organism>
<protein>
    <submittedName>
        <fullName evidence="1">Uncharacterized protein</fullName>
    </submittedName>
</protein>
<proteinExistence type="evidence at transcript level"/>
<dbReference type="EMBL" id="BT144840">
    <property type="protein sequence ID" value="AFK44634.1"/>
    <property type="molecule type" value="mRNA"/>
</dbReference>
<reference evidence="1" key="1">
    <citation type="submission" date="2012-05" db="EMBL/GenBank/DDBJ databases">
        <authorList>
            <person name="Krishnakumar V."/>
            <person name="Cheung F."/>
            <person name="Xiao Y."/>
            <person name="Chan A."/>
            <person name="Moskal W.A."/>
            <person name="Town C.D."/>
        </authorList>
    </citation>
    <scope>NUCLEOTIDE SEQUENCE</scope>
</reference>
<accession>I3SWJ2</accession>